<dbReference type="EMBL" id="BAAAHK010000001">
    <property type="protein sequence ID" value="GAA0924455.1"/>
    <property type="molecule type" value="Genomic_DNA"/>
</dbReference>
<reference evidence="2 3" key="1">
    <citation type="journal article" date="2019" name="Int. J. Syst. Evol. Microbiol.">
        <title>The Global Catalogue of Microorganisms (GCM) 10K type strain sequencing project: providing services to taxonomists for standard genome sequencing and annotation.</title>
        <authorList>
            <consortium name="The Broad Institute Genomics Platform"/>
            <consortium name="The Broad Institute Genome Sequencing Center for Infectious Disease"/>
            <person name="Wu L."/>
            <person name="Ma J."/>
        </authorList>
    </citation>
    <scope>NUCLEOTIDE SEQUENCE [LARGE SCALE GENOMIC DNA]</scope>
    <source>
        <strain evidence="2 3">JCM 10977</strain>
    </source>
</reference>
<protein>
    <submittedName>
        <fullName evidence="2">Uncharacterized protein</fullName>
    </submittedName>
</protein>
<dbReference type="Proteomes" id="UP001500542">
    <property type="component" value="Unassembled WGS sequence"/>
</dbReference>
<evidence type="ECO:0000313" key="2">
    <source>
        <dbReference type="EMBL" id="GAA0924455.1"/>
    </source>
</evidence>
<gene>
    <name evidence="2" type="ORF">GCM10009554_03210</name>
</gene>
<feature type="region of interest" description="Disordered" evidence="1">
    <location>
        <begin position="51"/>
        <end position="89"/>
    </location>
</feature>
<organism evidence="2 3">
    <name type="scientific">Kribbella koreensis</name>
    <dbReference type="NCBI Taxonomy" id="57909"/>
    <lineage>
        <taxon>Bacteria</taxon>
        <taxon>Bacillati</taxon>
        <taxon>Actinomycetota</taxon>
        <taxon>Actinomycetes</taxon>
        <taxon>Propionibacteriales</taxon>
        <taxon>Kribbellaceae</taxon>
        <taxon>Kribbella</taxon>
    </lineage>
</organism>
<evidence type="ECO:0000313" key="3">
    <source>
        <dbReference type="Proteomes" id="UP001500542"/>
    </source>
</evidence>
<accession>A0ABN1P9U9</accession>
<sequence length="89" mass="9335">MDHHGNRDLAVAFGEVEVRDLGLVTAVRDHHRLLRRLGGLRVRAVRAAACETGHADGRGHTGDSGGAREQEVATSDHGTKFGAAVGTDG</sequence>
<feature type="compositionally biased region" description="Basic and acidic residues" evidence="1">
    <location>
        <begin position="53"/>
        <end position="71"/>
    </location>
</feature>
<keyword evidence="3" id="KW-1185">Reference proteome</keyword>
<comment type="caution">
    <text evidence="2">The sequence shown here is derived from an EMBL/GenBank/DDBJ whole genome shotgun (WGS) entry which is preliminary data.</text>
</comment>
<proteinExistence type="predicted"/>
<evidence type="ECO:0000256" key="1">
    <source>
        <dbReference type="SAM" id="MobiDB-lite"/>
    </source>
</evidence>
<name>A0ABN1P9U9_9ACTN</name>